<evidence type="ECO:0000313" key="6">
    <source>
        <dbReference type="Proteomes" id="UP000287352"/>
    </source>
</evidence>
<organism evidence="5 6">
    <name type="scientific">Tengunoibacter tsumagoiensis</name>
    <dbReference type="NCBI Taxonomy" id="2014871"/>
    <lineage>
        <taxon>Bacteria</taxon>
        <taxon>Bacillati</taxon>
        <taxon>Chloroflexota</taxon>
        <taxon>Ktedonobacteria</taxon>
        <taxon>Ktedonobacterales</taxon>
        <taxon>Dictyobacteraceae</taxon>
        <taxon>Tengunoibacter</taxon>
    </lineage>
</organism>
<dbReference type="GO" id="GO:0003677">
    <property type="term" value="F:DNA binding"/>
    <property type="evidence" value="ECO:0007669"/>
    <property type="project" value="UniProtKB-KW"/>
</dbReference>
<dbReference type="InterPro" id="IPR036390">
    <property type="entry name" value="WH_DNA-bd_sf"/>
</dbReference>
<dbReference type="Gene3D" id="1.10.10.10">
    <property type="entry name" value="Winged helix-like DNA-binding domain superfamily/Winged helix DNA-binding domain"/>
    <property type="match status" value="1"/>
</dbReference>
<dbReference type="InterPro" id="IPR002577">
    <property type="entry name" value="HTH_HxlR"/>
</dbReference>
<accession>A0A402A8L8</accession>
<name>A0A402A8L8_9CHLR</name>
<dbReference type="InterPro" id="IPR036388">
    <property type="entry name" value="WH-like_DNA-bd_sf"/>
</dbReference>
<dbReference type="EMBL" id="BIFR01000002">
    <property type="protein sequence ID" value="GCE15507.1"/>
    <property type="molecule type" value="Genomic_DNA"/>
</dbReference>
<keyword evidence="3" id="KW-0804">Transcription</keyword>
<evidence type="ECO:0000256" key="1">
    <source>
        <dbReference type="ARBA" id="ARBA00023015"/>
    </source>
</evidence>
<sequence length="135" mass="15658">MCYTWSMEKTLLQSSAHSVLIARCYSRDVLDLIADKWIALIFALLEKHPTRFNELQRAIEGISHKMLTQTLRNLERRGIVERKIIPTIPPAVEYSLSSLGTTLIPLMAALRQWAEEHMEEVEQAFQAYEEREEKA</sequence>
<evidence type="ECO:0000256" key="2">
    <source>
        <dbReference type="ARBA" id="ARBA00023125"/>
    </source>
</evidence>
<gene>
    <name evidence="5" type="ORF">KTT_53660</name>
</gene>
<dbReference type="PANTHER" id="PTHR33204">
    <property type="entry name" value="TRANSCRIPTIONAL REGULATOR, MARR FAMILY"/>
    <property type="match status" value="1"/>
</dbReference>
<keyword evidence="6" id="KW-1185">Reference proteome</keyword>
<dbReference type="Proteomes" id="UP000287352">
    <property type="component" value="Unassembled WGS sequence"/>
</dbReference>
<reference evidence="6" key="1">
    <citation type="submission" date="2018-12" db="EMBL/GenBank/DDBJ databases">
        <title>Tengunoibacter tsumagoiensis gen. nov., sp. nov., Dictyobacter kobayashii sp. nov., D. alpinus sp. nov., and D. joshuensis sp. nov. and description of Dictyobacteraceae fam. nov. within the order Ktedonobacterales isolated from Tengu-no-mugimeshi.</title>
        <authorList>
            <person name="Wang C.M."/>
            <person name="Zheng Y."/>
            <person name="Sakai Y."/>
            <person name="Toyoda A."/>
            <person name="Minakuchi Y."/>
            <person name="Abe K."/>
            <person name="Yokota A."/>
            <person name="Yabe S."/>
        </authorList>
    </citation>
    <scope>NUCLEOTIDE SEQUENCE [LARGE SCALE GENOMIC DNA]</scope>
    <source>
        <strain evidence="6">Uno3</strain>
    </source>
</reference>
<dbReference type="AlphaFoldDB" id="A0A402A8L8"/>
<protein>
    <submittedName>
        <fullName evidence="5">Transcriptional regulator</fullName>
    </submittedName>
</protein>
<dbReference type="SUPFAM" id="SSF46785">
    <property type="entry name" value="Winged helix' DNA-binding domain"/>
    <property type="match status" value="1"/>
</dbReference>
<proteinExistence type="predicted"/>
<keyword evidence="2" id="KW-0238">DNA-binding</keyword>
<dbReference type="PANTHER" id="PTHR33204:SF18">
    <property type="entry name" value="TRANSCRIPTIONAL REGULATORY PROTEIN"/>
    <property type="match status" value="1"/>
</dbReference>
<dbReference type="Pfam" id="PF01638">
    <property type="entry name" value="HxlR"/>
    <property type="match status" value="1"/>
</dbReference>
<feature type="domain" description="HTH hxlR-type" evidence="4">
    <location>
        <begin position="24"/>
        <end position="122"/>
    </location>
</feature>
<keyword evidence="1" id="KW-0805">Transcription regulation</keyword>
<evidence type="ECO:0000256" key="3">
    <source>
        <dbReference type="ARBA" id="ARBA00023163"/>
    </source>
</evidence>
<evidence type="ECO:0000313" key="5">
    <source>
        <dbReference type="EMBL" id="GCE15507.1"/>
    </source>
</evidence>
<comment type="caution">
    <text evidence="5">The sequence shown here is derived from an EMBL/GenBank/DDBJ whole genome shotgun (WGS) entry which is preliminary data.</text>
</comment>
<evidence type="ECO:0000259" key="4">
    <source>
        <dbReference type="PROSITE" id="PS51118"/>
    </source>
</evidence>
<dbReference type="PROSITE" id="PS51118">
    <property type="entry name" value="HTH_HXLR"/>
    <property type="match status" value="1"/>
</dbReference>